<accession>A0A1M4TWF0</accession>
<keyword evidence="2" id="KW-1185">Reference proteome</keyword>
<evidence type="ECO:0000313" key="2">
    <source>
        <dbReference type="Proteomes" id="UP000184148"/>
    </source>
</evidence>
<dbReference type="InterPro" id="IPR013494">
    <property type="entry name" value="CHP02678"/>
</dbReference>
<organism evidence="1 2">
    <name type="scientific">Desulforamulus putei DSM 12395</name>
    <dbReference type="NCBI Taxonomy" id="1121429"/>
    <lineage>
        <taxon>Bacteria</taxon>
        <taxon>Bacillati</taxon>
        <taxon>Bacillota</taxon>
        <taxon>Clostridia</taxon>
        <taxon>Eubacteriales</taxon>
        <taxon>Peptococcaceae</taxon>
        <taxon>Desulforamulus</taxon>
    </lineage>
</organism>
<dbReference type="AlphaFoldDB" id="A0A1M4TWF0"/>
<dbReference type="Proteomes" id="UP000184148">
    <property type="component" value="Unassembled WGS sequence"/>
</dbReference>
<dbReference type="NCBIfam" id="TIGR02678">
    <property type="entry name" value="TIGR02678 family protein"/>
    <property type="match status" value="1"/>
</dbReference>
<reference evidence="2" key="1">
    <citation type="submission" date="2016-11" db="EMBL/GenBank/DDBJ databases">
        <authorList>
            <person name="Varghese N."/>
            <person name="Submissions S."/>
        </authorList>
    </citation>
    <scope>NUCLEOTIDE SEQUENCE [LARGE SCALE GENOMIC DNA]</scope>
    <source>
        <strain evidence="2">DSM 12395</strain>
    </source>
</reference>
<proteinExistence type="predicted"/>
<dbReference type="STRING" id="1121429.SAMN02745133_00494"/>
<name>A0A1M4TWF0_9FIRM</name>
<sequence length="405" mass="48020">MNIVRIDKRDHTFDETAKEAAEHLLEQFWILRDKEPDKYQLVRQREQVLRTYFLEKMGFRLILHRHFAKLEKVPAEPEPWMGIQSFKDTRDYVLLCCLMACLENKAVEEQFLLSNLCEELQGLYPGEEGLDWTHYEHRKSLVRVLQFATEHDVVKVVEGDVSDFSYTETHEVLYEVPITARYFLRSFPRDLFQLQTVEQILAAETMGQEETTGASRRHRVYRMLFLSPAMMMKGAEDADFLYLRNYRHRIREDIEKHTDFQFELYKNTAMLTLTERKSRYTLFPDNRAICDIALQFASVVRRQQEEEKFSLLPDGSIYLTPLEFLHWLSLCRDRYGAGWSKQYREMDIAEVGRELLELLVEWKMAAEDEETGVIYLYPLLVRTTGSYPGDFKPEAAEGEVFYEEE</sequence>
<dbReference type="Pfam" id="PF09661">
    <property type="entry name" value="DUF2398"/>
    <property type="match status" value="1"/>
</dbReference>
<protein>
    <submittedName>
        <fullName evidence="1">TIGR02678 family protein</fullName>
    </submittedName>
</protein>
<dbReference type="EMBL" id="FQUY01000002">
    <property type="protein sequence ID" value="SHE48805.1"/>
    <property type="molecule type" value="Genomic_DNA"/>
</dbReference>
<gene>
    <name evidence="1" type="ORF">SAMN02745133_00494</name>
</gene>
<evidence type="ECO:0000313" key="1">
    <source>
        <dbReference type="EMBL" id="SHE48805.1"/>
    </source>
</evidence>